<keyword evidence="3" id="KW-1185">Reference proteome</keyword>
<gene>
    <name evidence="2" type="ORF">OLC1_LOCUS20821</name>
</gene>
<dbReference type="EMBL" id="OX459124">
    <property type="protein sequence ID" value="CAI9113916.1"/>
    <property type="molecule type" value="Genomic_DNA"/>
</dbReference>
<evidence type="ECO:0000313" key="2">
    <source>
        <dbReference type="EMBL" id="CAI9113916.1"/>
    </source>
</evidence>
<sequence length="175" mass="19175">MIITQPFFFNISPENVQIPQLYYQPQNHGFCTQPSSFQDWGFHVEPKQAPLVLDGIAAVVGEHILFGKSGGPGSDNIPEAACNGGGDGAEKSNNKKYNSSRGRKKNKQKGDDHFGSKKKCDVVTSLSLLFSPSTNNGAYHVKRNEEAYKGVSNLELDLKLGDAYFGDKSSWPCFV</sequence>
<proteinExistence type="predicted"/>
<protein>
    <submittedName>
        <fullName evidence="2">OLC1v1014621C1</fullName>
    </submittedName>
</protein>
<dbReference type="AlphaFoldDB" id="A0AAV1E148"/>
<evidence type="ECO:0000313" key="3">
    <source>
        <dbReference type="Proteomes" id="UP001161247"/>
    </source>
</evidence>
<reference evidence="2" key="1">
    <citation type="submission" date="2023-03" db="EMBL/GenBank/DDBJ databases">
        <authorList>
            <person name="Julca I."/>
        </authorList>
    </citation>
    <scope>NUCLEOTIDE SEQUENCE</scope>
</reference>
<name>A0AAV1E148_OLDCO</name>
<dbReference type="Proteomes" id="UP001161247">
    <property type="component" value="Chromosome 7"/>
</dbReference>
<organism evidence="2 3">
    <name type="scientific">Oldenlandia corymbosa var. corymbosa</name>
    <dbReference type="NCBI Taxonomy" id="529605"/>
    <lineage>
        <taxon>Eukaryota</taxon>
        <taxon>Viridiplantae</taxon>
        <taxon>Streptophyta</taxon>
        <taxon>Embryophyta</taxon>
        <taxon>Tracheophyta</taxon>
        <taxon>Spermatophyta</taxon>
        <taxon>Magnoliopsida</taxon>
        <taxon>eudicotyledons</taxon>
        <taxon>Gunneridae</taxon>
        <taxon>Pentapetalae</taxon>
        <taxon>asterids</taxon>
        <taxon>lamiids</taxon>
        <taxon>Gentianales</taxon>
        <taxon>Rubiaceae</taxon>
        <taxon>Rubioideae</taxon>
        <taxon>Spermacoceae</taxon>
        <taxon>Hedyotis-Oldenlandia complex</taxon>
        <taxon>Oldenlandia</taxon>
    </lineage>
</organism>
<feature type="region of interest" description="Disordered" evidence="1">
    <location>
        <begin position="76"/>
        <end position="116"/>
    </location>
</feature>
<evidence type="ECO:0000256" key="1">
    <source>
        <dbReference type="SAM" id="MobiDB-lite"/>
    </source>
</evidence>
<accession>A0AAV1E148</accession>